<evidence type="ECO:0000256" key="10">
    <source>
        <dbReference type="RuleBase" id="RU361207"/>
    </source>
</evidence>
<evidence type="ECO:0000313" key="12">
    <source>
        <dbReference type="Proteomes" id="UP000295325"/>
    </source>
</evidence>
<reference evidence="11 12" key="1">
    <citation type="submission" date="2019-03" db="EMBL/GenBank/DDBJ databases">
        <title>Genomic Encyclopedia of Type Strains, Phase IV (KMG-IV): sequencing the most valuable type-strain genomes for metagenomic binning, comparative biology and taxonomic classification.</title>
        <authorList>
            <person name="Goeker M."/>
        </authorList>
    </citation>
    <scope>NUCLEOTIDE SEQUENCE [LARGE SCALE GENOMIC DNA]</scope>
    <source>
        <strain evidence="11 12">DSM 24455</strain>
    </source>
</reference>
<evidence type="ECO:0000256" key="1">
    <source>
        <dbReference type="ARBA" id="ARBA00000439"/>
    </source>
</evidence>
<evidence type="ECO:0000256" key="6">
    <source>
        <dbReference type="ARBA" id="ARBA00022679"/>
    </source>
</evidence>
<dbReference type="PANTHER" id="PTHR32438:SF5">
    <property type="entry name" value="4-ALPHA-GLUCANOTRANSFERASE DPE1, CHLOROPLASTIC_AMYLOPLASTIC"/>
    <property type="match status" value="1"/>
</dbReference>
<dbReference type="OrthoDB" id="9811841at2"/>
<dbReference type="Pfam" id="PF02446">
    <property type="entry name" value="Glyco_hydro_77"/>
    <property type="match status" value="1"/>
</dbReference>
<evidence type="ECO:0000256" key="5">
    <source>
        <dbReference type="ARBA" id="ARBA00022676"/>
    </source>
</evidence>
<proteinExistence type="inferred from homology"/>
<dbReference type="Gene3D" id="3.20.20.80">
    <property type="entry name" value="Glycosidases"/>
    <property type="match status" value="1"/>
</dbReference>
<accession>A0A4R7KSI8</accession>
<comment type="catalytic activity">
    <reaction evidence="1 10">
        <text>Transfers a segment of a (1-&gt;4)-alpha-D-glucan to a new position in an acceptor, which may be glucose or a (1-&gt;4)-alpha-D-glucan.</text>
        <dbReference type="EC" id="2.4.1.25"/>
    </reaction>
</comment>
<evidence type="ECO:0000256" key="4">
    <source>
        <dbReference type="ARBA" id="ARBA00020295"/>
    </source>
</evidence>
<dbReference type="NCBIfam" id="NF011079">
    <property type="entry name" value="PRK14508.1-2"/>
    <property type="match status" value="1"/>
</dbReference>
<dbReference type="EMBL" id="SOAZ01000003">
    <property type="protein sequence ID" value="TDT62728.1"/>
    <property type="molecule type" value="Genomic_DNA"/>
</dbReference>
<dbReference type="AlphaFoldDB" id="A0A4R7KSI8"/>
<dbReference type="InterPro" id="IPR017853">
    <property type="entry name" value="GH"/>
</dbReference>
<organism evidence="11 12">
    <name type="scientific">Fonticella tunisiensis</name>
    <dbReference type="NCBI Taxonomy" id="1096341"/>
    <lineage>
        <taxon>Bacteria</taxon>
        <taxon>Bacillati</taxon>
        <taxon>Bacillota</taxon>
        <taxon>Clostridia</taxon>
        <taxon>Eubacteriales</taxon>
        <taxon>Clostridiaceae</taxon>
        <taxon>Fonticella</taxon>
    </lineage>
</organism>
<keyword evidence="12" id="KW-1185">Reference proteome</keyword>
<dbReference type="SUPFAM" id="SSF51445">
    <property type="entry name" value="(Trans)glycosidases"/>
    <property type="match status" value="1"/>
</dbReference>
<dbReference type="EC" id="2.4.1.25" evidence="3 10"/>
<gene>
    <name evidence="11" type="ORF">EDD71_1031</name>
</gene>
<dbReference type="RefSeq" id="WP_133627133.1">
    <property type="nucleotide sequence ID" value="NZ_SOAZ01000003.1"/>
</dbReference>
<name>A0A4R7KSI8_9CLOT</name>
<dbReference type="PANTHER" id="PTHR32438">
    <property type="entry name" value="4-ALPHA-GLUCANOTRANSFERASE DPE1, CHLOROPLASTIC/AMYLOPLASTIC"/>
    <property type="match status" value="1"/>
</dbReference>
<dbReference type="NCBIfam" id="NF011080">
    <property type="entry name" value="PRK14508.1-3"/>
    <property type="match status" value="1"/>
</dbReference>
<evidence type="ECO:0000256" key="9">
    <source>
        <dbReference type="ARBA" id="ARBA00031501"/>
    </source>
</evidence>
<protein>
    <recommendedName>
        <fullName evidence="4 10">4-alpha-glucanotransferase</fullName>
        <ecNumber evidence="3 10">2.4.1.25</ecNumber>
    </recommendedName>
    <alternativeName>
        <fullName evidence="8 10">Amylomaltase</fullName>
    </alternativeName>
    <alternativeName>
        <fullName evidence="9 10">Disproportionating enzyme</fullName>
    </alternativeName>
</protein>
<dbReference type="Proteomes" id="UP000295325">
    <property type="component" value="Unassembled WGS sequence"/>
</dbReference>
<dbReference type="GO" id="GO:0004134">
    <property type="term" value="F:4-alpha-glucanotransferase activity"/>
    <property type="evidence" value="ECO:0007669"/>
    <property type="project" value="UniProtKB-EC"/>
</dbReference>
<dbReference type="NCBIfam" id="TIGR00217">
    <property type="entry name" value="malQ"/>
    <property type="match status" value="1"/>
</dbReference>
<evidence type="ECO:0000256" key="2">
    <source>
        <dbReference type="ARBA" id="ARBA00005684"/>
    </source>
</evidence>
<evidence type="ECO:0000313" key="11">
    <source>
        <dbReference type="EMBL" id="TDT62728.1"/>
    </source>
</evidence>
<comment type="similarity">
    <text evidence="2 10">Belongs to the disproportionating enzyme family.</text>
</comment>
<sequence length="492" mass="57573">MRESGILLPIASLPSKYGIGAFSKSAYHFIDQLKAAGQRYWQILPLGPTGYGDSPYQSFSTFAGNPYFIDLETLIDEGYLTEEECEAYDFGDNDRYIDYEKIYLSRFKILKIAYKRSRISENEKFQQFIKDNAYWLDDYALYMAVKNHFSGRSWSEWDDDIRMREPAAMERYKSEYADEITFYQFQQFIFLEQWLKLKAYANENGIKIIGDIPIYVAFDSADAWSYPELFQFDENRQPIAVAGCPPDAFSPTGQLWGNPLYDWEYHKKTSYAWWIQRIAYSFKLYDVLRVDHFRGFDEYYSIPYGASTAENGSWQRGPGYNFFRELKKQLGDLNIIAEDLGFLTESVLELVKKTGYPGMKVLQFAFDSREQGDYLPHNYDKNCVVYTGTHDNETIVGWYKNLNAQDKQLAIDYLDIDTEKEEDIHWKFIRLALSSVADLAIIPVQDYLGLGNEARINKPSTVGNNWKWRLLKNEITEELVEKIYKITKIYGR</sequence>
<dbReference type="GO" id="GO:0005975">
    <property type="term" value="P:carbohydrate metabolic process"/>
    <property type="evidence" value="ECO:0007669"/>
    <property type="project" value="InterPro"/>
</dbReference>
<keyword evidence="5 10" id="KW-0328">Glycosyltransferase</keyword>
<keyword evidence="6 10" id="KW-0808">Transferase</keyword>
<comment type="caution">
    <text evidence="11">The sequence shown here is derived from an EMBL/GenBank/DDBJ whole genome shotgun (WGS) entry which is preliminary data.</text>
</comment>
<evidence type="ECO:0000256" key="8">
    <source>
        <dbReference type="ARBA" id="ARBA00031423"/>
    </source>
</evidence>
<evidence type="ECO:0000256" key="3">
    <source>
        <dbReference type="ARBA" id="ARBA00012560"/>
    </source>
</evidence>
<evidence type="ECO:0000256" key="7">
    <source>
        <dbReference type="ARBA" id="ARBA00023277"/>
    </source>
</evidence>
<keyword evidence="7 10" id="KW-0119">Carbohydrate metabolism</keyword>
<dbReference type="InterPro" id="IPR003385">
    <property type="entry name" value="Glyco_hydro_77"/>
</dbReference>